<proteinExistence type="predicted"/>
<keyword evidence="1" id="KW-0808">Transferase</keyword>
<gene>
    <name evidence="1" type="ORF">BRAD3257_3106</name>
</gene>
<dbReference type="Proteomes" id="UP000246085">
    <property type="component" value="Chromosome BRAD3257"/>
</dbReference>
<dbReference type="InterPro" id="IPR029063">
    <property type="entry name" value="SAM-dependent_MTases_sf"/>
</dbReference>
<sequence>MHSKLATNMDILGHGYGQLRTFDSGRPTDDLGHSLPWFTYPTIEYLKRFDCSGWRVFEYGAGESTSYWCRRGAIVTSVEHNEEWFTEMKRRSLPGATIWYRSDRDAYANAIREAGTRFDAIVIDGVFRETCAEVCTEYLNEGGMLILDNSDWYHQTGARIREMGFLEVSFSGFGPVNDYTWTTSLFFKTVSRGHSLSSPDPIGGLVLRPDAVDQWW</sequence>
<evidence type="ECO:0000313" key="2">
    <source>
        <dbReference type="Proteomes" id="UP000246085"/>
    </source>
</evidence>
<accession>A0A2U3PYB6</accession>
<dbReference type="AlphaFoldDB" id="A0A2U3PYB6"/>
<keyword evidence="1" id="KW-0489">Methyltransferase</keyword>
<dbReference type="GO" id="GO:0032259">
    <property type="term" value="P:methylation"/>
    <property type="evidence" value="ECO:0007669"/>
    <property type="project" value="UniProtKB-KW"/>
</dbReference>
<name>A0A2U3PYB6_9BRAD</name>
<dbReference type="RefSeq" id="WP_122402297.1">
    <property type="nucleotide sequence ID" value="NZ_LS398110.1"/>
</dbReference>
<dbReference type="GO" id="GO:0008168">
    <property type="term" value="F:methyltransferase activity"/>
    <property type="evidence" value="ECO:0007669"/>
    <property type="project" value="UniProtKB-KW"/>
</dbReference>
<dbReference type="SUPFAM" id="SSF53335">
    <property type="entry name" value="S-adenosyl-L-methionine-dependent methyltransferases"/>
    <property type="match status" value="1"/>
</dbReference>
<evidence type="ECO:0000313" key="1">
    <source>
        <dbReference type="EMBL" id="SPP94152.1"/>
    </source>
</evidence>
<dbReference type="Gene3D" id="3.40.50.150">
    <property type="entry name" value="Vaccinia Virus protein VP39"/>
    <property type="match status" value="2"/>
</dbReference>
<reference evidence="1 2" key="1">
    <citation type="submission" date="2018-03" db="EMBL/GenBank/DDBJ databases">
        <authorList>
            <person name="Gully D."/>
        </authorList>
    </citation>
    <scope>NUCLEOTIDE SEQUENCE [LARGE SCALE GENOMIC DNA]</scope>
    <source>
        <strain evidence="1">ORS3257</strain>
    </source>
</reference>
<protein>
    <submittedName>
        <fullName evidence="1">Pcmt-protein-L-isoaspartate o-methyltransferase</fullName>
    </submittedName>
</protein>
<dbReference type="EMBL" id="LS398110">
    <property type="protein sequence ID" value="SPP94152.1"/>
    <property type="molecule type" value="Genomic_DNA"/>
</dbReference>
<organism evidence="1 2">
    <name type="scientific">Bradyrhizobium vignae</name>
    <dbReference type="NCBI Taxonomy" id="1549949"/>
    <lineage>
        <taxon>Bacteria</taxon>
        <taxon>Pseudomonadati</taxon>
        <taxon>Pseudomonadota</taxon>
        <taxon>Alphaproteobacteria</taxon>
        <taxon>Hyphomicrobiales</taxon>
        <taxon>Nitrobacteraceae</taxon>
        <taxon>Bradyrhizobium</taxon>
    </lineage>
</organism>
<dbReference type="KEGG" id="bvz:BRAD3257_3106"/>